<evidence type="ECO:0000313" key="10">
    <source>
        <dbReference type="EMBL" id="KAF3966807.1"/>
    </source>
</evidence>
<gene>
    <name evidence="10" type="ORF">CMV_009129</name>
</gene>
<dbReference type="Gene3D" id="1.10.8.60">
    <property type="match status" value="1"/>
</dbReference>
<dbReference type="Pfam" id="PF17862">
    <property type="entry name" value="AAA_lid_3"/>
    <property type="match status" value="1"/>
</dbReference>
<feature type="compositionally biased region" description="Polar residues" evidence="8">
    <location>
        <begin position="1"/>
        <end position="16"/>
    </location>
</feature>
<dbReference type="GO" id="GO:0003682">
    <property type="term" value="F:chromatin binding"/>
    <property type="evidence" value="ECO:0007669"/>
    <property type="project" value="TreeGrafter"/>
</dbReference>
<dbReference type="Gene3D" id="3.40.50.300">
    <property type="entry name" value="P-loop containing nucleotide triphosphate hydrolases"/>
    <property type="match status" value="1"/>
</dbReference>
<evidence type="ECO:0000256" key="1">
    <source>
        <dbReference type="ARBA" id="ARBA00006914"/>
    </source>
</evidence>
<dbReference type="PROSITE" id="PS51805">
    <property type="entry name" value="EPHD"/>
    <property type="match status" value="1"/>
</dbReference>
<dbReference type="PANTHER" id="PTHR23069">
    <property type="entry name" value="AAA DOMAIN-CONTAINING"/>
    <property type="match status" value="1"/>
</dbReference>
<keyword evidence="11" id="KW-1185">Reference proteome</keyword>
<dbReference type="InterPro" id="IPR003959">
    <property type="entry name" value="ATPase_AAA_core"/>
</dbReference>
<evidence type="ECO:0000256" key="3">
    <source>
        <dbReference type="ARBA" id="ARBA00022741"/>
    </source>
</evidence>
<keyword evidence="7" id="KW-0103">Bromodomain</keyword>
<feature type="region of interest" description="Disordered" evidence="8">
    <location>
        <begin position="96"/>
        <end position="122"/>
    </location>
</feature>
<dbReference type="InterPro" id="IPR045199">
    <property type="entry name" value="ATAD2-like"/>
</dbReference>
<protein>
    <recommendedName>
        <fullName evidence="9">PHD-type domain-containing protein</fullName>
    </recommendedName>
</protein>
<keyword evidence="3" id="KW-0547">Nucleotide-binding</keyword>
<comment type="caution">
    <text evidence="10">The sequence shown here is derived from an EMBL/GenBank/DDBJ whole genome shotgun (WGS) entry which is preliminary data.</text>
</comment>
<keyword evidence="6" id="KW-0067">ATP-binding</keyword>
<feature type="region of interest" description="Disordered" evidence="8">
    <location>
        <begin position="1"/>
        <end position="22"/>
    </location>
</feature>
<dbReference type="Pfam" id="PF00004">
    <property type="entry name" value="AAA"/>
    <property type="match status" value="1"/>
</dbReference>
<keyword evidence="4" id="KW-0863">Zinc-finger</keyword>
<sequence length="1877" mass="206489">MRLSSWNRRITTNRQSGPRLRTKHKRLDAICEEEYNRNHVEPNEGDGGGDGMGELRRSSRVRRAPILLDVSPPPVKKRRKIGNSVMFIGEKIVKSDSSPVQSRGSADLGGLETPGSWKSRLRSRGRNVGFGVKEERGSPSGKRKLFVEIREDEEVVGGGLDEKKEELGGGKSTVVKPKRPGRVKAENDLREGEEENELNGMKEKGDGEEVEVIGDMDDDEGRSVLESGMGGGDDIDIVVDGNATELVVEEERGTSVDLRLEEGCVGNDNVVGMELSDNQVEQLVCGKEGECQSHDVEVVGILAKEGEGQSDDIEVVGISANQVDNEGSLDGNEADLAKVNDIPSEDQNAKKVDKSKCNLSDTLGKPRVKEGRRCGLCGGGTDGKPPKRLIQDTGESENEAYSGSSASEEPNYDLWDGFGDEPGWLGRLLGPINDRYGIAGIWVHQHCAVWSPEVYFAGLGCLKNVRAALCRGRALKCTRCGRRGATIGCRVDRCPKTYHLPCARAKGCIFDHRKFLIACTDHRRFFQPQGNQYLTRIKKLKAKKMKLEMRKLSNDAGRKDIEAEDKWLENCGEDEEFLKRESKRLHRDLLRIAPVYIGGSESESGKLFQGWDSVAGLQDVIRCMKEVVILPLLYPEFFNNLGITPPRGVLLHGYPGTGKTLVVRALIGACARGDKRIAYFARKGADCLGKYVGDAERQLRLLFQVAERCQPSIIFFDEIDGLAPSRTRQQDQTHSSVVSTLLALLDGLKSRGSVIVIGATNRPDAVDPALRRPGRFDREIYFPLPSVEDRAAILSLHTQRWPKPVTGSLLHWIAKNTAGFAGADLQALCTQAAITALKRNFPLQQILSAAGEKVPGHKRLPLPAFAVEERDWLEALLFSPPPCSRREAGIAANDIVSAPLPRHLVPCLLQSLCTLLVSLYRDERLGLPTPISKAAAMIESVMVSALDKKQMPTDCWWSHLDDFIKEADVAKELERKLSYSGILVGDADFSGSDVSNDDTVDNFVQFEPSIKYHGGTRSSLLQNISISSAKKSGFRLLIAGSPRSGQRHLASCLLHCFVGNFEIQKIDLATVSQEGHGDVVQGITQLLMKCASVGSCVVFMPRIDLWAVEKNQVIEESDSSSKHHQFPDFTHGQAIQKENEFGTQEIKSAKMDDRLCAVQSASHAWSSFIEHVESICVSTSLMILATSEIPYTVLPHKIRQFFKSHLSNCSQSTPSEHTVPRFSVQIDGNFSHDDKVINLSAEELSKDIVRQLVQLIHKKSHLHASSCKEYTTCDSIKGYTDKINHISDNGLGNVHEGNSQFPDESSIKVPQPPSNRIVKGKSSLLLAISTFGYQILRYPHFAELCWVTSKLKEGPSADINGPWKGWPFNSCIIRPNDSLEKVAVACGASTIKSKEKSGLVRGLIAVGLLAYRGSYTSLREVSFEVRKVLELLVGQINEKVQAGKDRYQFVRILSQVAYLEDMVISWAYSLQSLEMDAPTEVQDPMLTSMESVDKHITCVDNQVQSEECRSNACGNSCDEPEVLEESPQGIAAEKIECVDLNKGNGGLSYPCSEKMVEISEKGSPQKIGHLGHSTMDELLHKSADANQLVGKILYRQNGMKSGPYRMENTESHALVDDNSRSSIHSNGFAFIESSVLSENGLSSSGELGSMEVCNQVNGLPSTRTGASCSDGKPDADKQAVDNSFSLSDRSICGKGIVCLYQCCPECLYNLHSLMRDILIRVWGLNGSHWTVEDVHDVVASLSVDILSAFKKVYISENFSDSFGGKLKDRRNVECPAMRTCHCENSGNSGVMPMECSCHSISQSVTAKANASKKTQLRLDSKFLFREGVLVHVDPGKDVSFHLIAAATGFSFLLFPNTTYRNFDSLQEANLHGDNEIK</sequence>
<dbReference type="Proteomes" id="UP000737018">
    <property type="component" value="Unassembled WGS sequence"/>
</dbReference>
<evidence type="ECO:0000256" key="2">
    <source>
        <dbReference type="ARBA" id="ARBA00022723"/>
    </source>
</evidence>
<organism evidence="10 11">
    <name type="scientific">Castanea mollissima</name>
    <name type="common">Chinese chestnut</name>
    <dbReference type="NCBI Taxonomy" id="60419"/>
    <lineage>
        <taxon>Eukaryota</taxon>
        <taxon>Viridiplantae</taxon>
        <taxon>Streptophyta</taxon>
        <taxon>Embryophyta</taxon>
        <taxon>Tracheophyta</taxon>
        <taxon>Spermatophyta</taxon>
        <taxon>Magnoliopsida</taxon>
        <taxon>eudicotyledons</taxon>
        <taxon>Gunneridae</taxon>
        <taxon>Pentapetalae</taxon>
        <taxon>rosids</taxon>
        <taxon>fabids</taxon>
        <taxon>Fagales</taxon>
        <taxon>Fagaceae</taxon>
        <taxon>Castanea</taxon>
    </lineage>
</organism>
<dbReference type="GO" id="GO:0005634">
    <property type="term" value="C:nucleus"/>
    <property type="evidence" value="ECO:0007669"/>
    <property type="project" value="TreeGrafter"/>
</dbReference>
<dbReference type="GO" id="GO:0042393">
    <property type="term" value="F:histone binding"/>
    <property type="evidence" value="ECO:0007669"/>
    <property type="project" value="TreeGrafter"/>
</dbReference>
<evidence type="ECO:0000256" key="7">
    <source>
        <dbReference type="ARBA" id="ARBA00023117"/>
    </source>
</evidence>
<dbReference type="InterPro" id="IPR041569">
    <property type="entry name" value="AAA_lid_3"/>
</dbReference>
<dbReference type="GO" id="GO:0008270">
    <property type="term" value="F:zinc ion binding"/>
    <property type="evidence" value="ECO:0007669"/>
    <property type="project" value="UniProtKB-KW"/>
</dbReference>
<dbReference type="OrthoDB" id="5421at2759"/>
<dbReference type="GO" id="GO:0005524">
    <property type="term" value="F:ATP binding"/>
    <property type="evidence" value="ECO:0007669"/>
    <property type="project" value="UniProtKB-KW"/>
</dbReference>
<dbReference type="SUPFAM" id="SSF52540">
    <property type="entry name" value="P-loop containing nucleoside triphosphate hydrolases"/>
    <property type="match status" value="1"/>
</dbReference>
<dbReference type="InterPro" id="IPR034732">
    <property type="entry name" value="EPHD"/>
</dbReference>
<reference evidence="10" key="1">
    <citation type="submission" date="2020-03" db="EMBL/GenBank/DDBJ databases">
        <title>Castanea mollissima Vanexum genome sequencing.</title>
        <authorList>
            <person name="Staton M."/>
        </authorList>
    </citation>
    <scope>NUCLEOTIDE SEQUENCE</scope>
    <source>
        <tissue evidence="10">Leaf</tissue>
    </source>
</reference>
<dbReference type="GO" id="GO:0016887">
    <property type="term" value="F:ATP hydrolysis activity"/>
    <property type="evidence" value="ECO:0007669"/>
    <property type="project" value="InterPro"/>
</dbReference>
<evidence type="ECO:0000256" key="5">
    <source>
        <dbReference type="ARBA" id="ARBA00022833"/>
    </source>
</evidence>
<evidence type="ECO:0000256" key="8">
    <source>
        <dbReference type="SAM" id="MobiDB-lite"/>
    </source>
</evidence>
<dbReference type="InterPro" id="IPR003960">
    <property type="entry name" value="ATPase_AAA_CS"/>
</dbReference>
<comment type="similarity">
    <text evidence="1">Belongs to the AAA ATPase family.</text>
</comment>
<dbReference type="InterPro" id="IPR027417">
    <property type="entry name" value="P-loop_NTPase"/>
</dbReference>
<feature type="domain" description="PHD-type" evidence="9">
    <location>
        <begin position="403"/>
        <end position="523"/>
    </location>
</feature>
<dbReference type="FunFam" id="3.40.50.300:FF:000061">
    <property type="entry name" value="ATPase family, AAA domain-containing 2"/>
    <property type="match status" value="1"/>
</dbReference>
<name>A0A8J4VR93_9ROSI</name>
<accession>A0A8J4VR93</accession>
<dbReference type="InterPro" id="IPR003593">
    <property type="entry name" value="AAA+_ATPase"/>
</dbReference>
<proteinExistence type="inferred from homology"/>
<dbReference type="PROSITE" id="PS00674">
    <property type="entry name" value="AAA"/>
    <property type="match status" value="1"/>
</dbReference>
<evidence type="ECO:0000256" key="4">
    <source>
        <dbReference type="ARBA" id="ARBA00022771"/>
    </source>
</evidence>
<dbReference type="FunFam" id="3.30.40.10:FF:000739">
    <property type="entry name" value="P-loop containing nucleoside triphosphate hydrolases superfamily protein"/>
    <property type="match status" value="1"/>
</dbReference>
<dbReference type="EMBL" id="JRKL02000990">
    <property type="protein sequence ID" value="KAF3966807.1"/>
    <property type="molecule type" value="Genomic_DNA"/>
</dbReference>
<dbReference type="PANTHER" id="PTHR23069:SF7">
    <property type="entry name" value="P-LOOP CONTAINING NUCLEOSIDE TRIPHOSPHATE HYDROLASES SUPERFAMILY PROTEIN"/>
    <property type="match status" value="1"/>
</dbReference>
<keyword evidence="5" id="KW-0862">Zinc</keyword>
<keyword evidence="2" id="KW-0479">Metal-binding</keyword>
<feature type="compositionally biased region" description="Polar residues" evidence="8">
    <location>
        <begin position="399"/>
        <end position="408"/>
    </location>
</feature>
<dbReference type="GO" id="GO:0045815">
    <property type="term" value="P:transcription initiation-coupled chromatin remodeling"/>
    <property type="evidence" value="ECO:0007669"/>
    <property type="project" value="TreeGrafter"/>
</dbReference>
<dbReference type="InterPro" id="IPR013083">
    <property type="entry name" value="Znf_RING/FYVE/PHD"/>
</dbReference>
<dbReference type="GO" id="GO:0006334">
    <property type="term" value="P:nucleosome assembly"/>
    <property type="evidence" value="ECO:0007669"/>
    <property type="project" value="TreeGrafter"/>
</dbReference>
<evidence type="ECO:0000313" key="11">
    <source>
        <dbReference type="Proteomes" id="UP000737018"/>
    </source>
</evidence>
<evidence type="ECO:0000259" key="9">
    <source>
        <dbReference type="PROSITE" id="PS51805"/>
    </source>
</evidence>
<dbReference type="GO" id="GO:0006337">
    <property type="term" value="P:nucleosome disassembly"/>
    <property type="evidence" value="ECO:0007669"/>
    <property type="project" value="TreeGrafter"/>
</dbReference>
<dbReference type="Gene3D" id="3.30.40.10">
    <property type="entry name" value="Zinc/RING finger domain, C3HC4 (zinc finger)"/>
    <property type="match status" value="1"/>
</dbReference>
<dbReference type="FunFam" id="1.10.8.60:FF:000084">
    <property type="entry name" value="p-loop containing nucleoside triphosphate hydrolase superfamily protein"/>
    <property type="match status" value="1"/>
</dbReference>
<dbReference type="SMART" id="SM00382">
    <property type="entry name" value="AAA"/>
    <property type="match status" value="1"/>
</dbReference>
<evidence type="ECO:0000256" key="6">
    <source>
        <dbReference type="ARBA" id="ARBA00022840"/>
    </source>
</evidence>
<dbReference type="Pfam" id="PF13771">
    <property type="entry name" value="zf-HC5HC2H"/>
    <property type="match status" value="1"/>
</dbReference>
<feature type="region of interest" description="Disordered" evidence="8">
    <location>
        <begin position="385"/>
        <end position="408"/>
    </location>
</feature>